<feature type="region of interest" description="Disordered" evidence="1">
    <location>
        <begin position="1"/>
        <end position="50"/>
    </location>
</feature>
<evidence type="ECO:0000313" key="3">
    <source>
        <dbReference type="Proteomes" id="UP000297703"/>
    </source>
</evidence>
<protein>
    <submittedName>
        <fullName evidence="2">Kelch domain-containing protein 1</fullName>
    </submittedName>
</protein>
<sequence>MPRTPEGTEPDGQREEKSAEQRKGKHQLPLSALSAFSYTPPGRRDPPEHNYFHQEFKTGIVSTYDSIFKRPMGYNEKLHRCDREHANSRGLNINDEELARPIAVLSSSEYGRHINQPVEQSIRDYARINRVQAEFYRKNGVTCLLEKPSQSLEPS</sequence>
<dbReference type="AlphaFoldDB" id="A0A4D9E6G3"/>
<accession>A0A4D9E6G3</accession>
<dbReference type="EMBL" id="QXTE01000143">
    <property type="protein sequence ID" value="TFK04195.1"/>
    <property type="molecule type" value="Genomic_DNA"/>
</dbReference>
<proteinExistence type="predicted"/>
<comment type="caution">
    <text evidence="2">The sequence shown here is derived from an EMBL/GenBank/DDBJ whole genome shotgun (WGS) entry which is preliminary data.</text>
</comment>
<gene>
    <name evidence="2" type="ORF">DR999_PMT13305</name>
</gene>
<feature type="compositionally biased region" description="Basic and acidic residues" evidence="1">
    <location>
        <begin position="11"/>
        <end position="22"/>
    </location>
</feature>
<dbReference type="STRING" id="55544.A0A4D9E6G3"/>
<evidence type="ECO:0000256" key="1">
    <source>
        <dbReference type="SAM" id="MobiDB-lite"/>
    </source>
</evidence>
<evidence type="ECO:0000313" key="2">
    <source>
        <dbReference type="EMBL" id="TFK04195.1"/>
    </source>
</evidence>
<dbReference type="PANTHER" id="PTHR34444:SF1">
    <property type="entry name" value="CILIA- AND FLAGELLA-ASSOCIATED PROTEIN 90"/>
    <property type="match status" value="1"/>
</dbReference>
<dbReference type="Proteomes" id="UP000297703">
    <property type="component" value="Unassembled WGS sequence"/>
</dbReference>
<dbReference type="OrthoDB" id="10057935at2759"/>
<name>A0A4D9E6G3_9SAUR</name>
<reference evidence="2 3" key="1">
    <citation type="submission" date="2019-04" db="EMBL/GenBank/DDBJ databases">
        <title>Draft genome of the big-headed turtle Platysternon megacephalum.</title>
        <authorList>
            <person name="Gong S."/>
        </authorList>
    </citation>
    <scope>NUCLEOTIDE SEQUENCE [LARGE SCALE GENOMIC DNA]</scope>
    <source>
        <strain evidence="2">DO16091913</strain>
        <tissue evidence="2">Muscle</tissue>
    </source>
</reference>
<organism evidence="2 3">
    <name type="scientific">Platysternon megacephalum</name>
    <name type="common">big-headed turtle</name>
    <dbReference type="NCBI Taxonomy" id="55544"/>
    <lineage>
        <taxon>Eukaryota</taxon>
        <taxon>Metazoa</taxon>
        <taxon>Chordata</taxon>
        <taxon>Craniata</taxon>
        <taxon>Vertebrata</taxon>
        <taxon>Euteleostomi</taxon>
        <taxon>Archelosauria</taxon>
        <taxon>Testudinata</taxon>
        <taxon>Testudines</taxon>
        <taxon>Cryptodira</taxon>
        <taxon>Durocryptodira</taxon>
        <taxon>Testudinoidea</taxon>
        <taxon>Platysternidae</taxon>
        <taxon>Platysternon</taxon>
    </lineage>
</organism>
<dbReference type="InterPro" id="IPR027901">
    <property type="entry name" value="CFAP90"/>
</dbReference>
<reference evidence="2 3" key="2">
    <citation type="submission" date="2019-04" db="EMBL/GenBank/DDBJ databases">
        <title>The genome sequence of big-headed turtle.</title>
        <authorList>
            <person name="Gong S."/>
        </authorList>
    </citation>
    <scope>NUCLEOTIDE SEQUENCE [LARGE SCALE GENOMIC DNA]</scope>
    <source>
        <strain evidence="2">DO16091913</strain>
        <tissue evidence="2">Muscle</tissue>
    </source>
</reference>
<keyword evidence="3" id="KW-1185">Reference proteome</keyword>
<dbReference type="Pfam" id="PF15074">
    <property type="entry name" value="CFAP90"/>
    <property type="match status" value="1"/>
</dbReference>
<dbReference type="PANTHER" id="PTHR34444">
    <property type="entry name" value="LOC361192"/>
    <property type="match status" value="1"/>
</dbReference>